<evidence type="ECO:0000256" key="3">
    <source>
        <dbReference type="ARBA" id="ARBA00022603"/>
    </source>
</evidence>
<dbReference type="SUPFAM" id="SSF53335">
    <property type="entry name" value="S-adenosyl-L-methionine-dependent methyltransferases"/>
    <property type="match status" value="1"/>
</dbReference>
<dbReference type="InterPro" id="IPR002877">
    <property type="entry name" value="RNA_MeTrfase_FtsJ_dom"/>
</dbReference>
<keyword evidence="3" id="KW-0489">Methyltransferase</keyword>
<gene>
    <name evidence="8" type="ORF">CAAN4_F16248</name>
</gene>
<reference evidence="8 9" key="1">
    <citation type="submission" date="2024-01" db="EMBL/GenBank/DDBJ databases">
        <authorList>
            <consortium name="Genoscope - CEA"/>
            <person name="William W."/>
        </authorList>
    </citation>
    <scope>NUCLEOTIDE SEQUENCE [LARGE SCALE GENOMIC DNA]</scope>
    <source>
        <strain evidence="8 9">29B2s-10</strain>
    </source>
</reference>
<protein>
    <recommendedName>
        <fullName evidence="6">rRNA methyltransferase 2, mitochondrial</fullName>
    </recommendedName>
</protein>
<evidence type="ECO:0000259" key="7">
    <source>
        <dbReference type="Pfam" id="PF01728"/>
    </source>
</evidence>
<evidence type="ECO:0000313" key="8">
    <source>
        <dbReference type="EMBL" id="CAK7914394.1"/>
    </source>
</evidence>
<dbReference type="InterPro" id="IPR029063">
    <property type="entry name" value="SAM-dependent_MTases_sf"/>
</dbReference>
<organism evidence="8 9">
    <name type="scientific">[Candida] anglica</name>
    <dbReference type="NCBI Taxonomy" id="148631"/>
    <lineage>
        <taxon>Eukaryota</taxon>
        <taxon>Fungi</taxon>
        <taxon>Dikarya</taxon>
        <taxon>Ascomycota</taxon>
        <taxon>Saccharomycotina</taxon>
        <taxon>Pichiomycetes</taxon>
        <taxon>Debaryomycetaceae</taxon>
        <taxon>Kurtzmaniella</taxon>
    </lineage>
</organism>
<evidence type="ECO:0000256" key="2">
    <source>
        <dbReference type="ARBA" id="ARBA00022552"/>
    </source>
</evidence>
<evidence type="ECO:0000256" key="4">
    <source>
        <dbReference type="ARBA" id="ARBA00022679"/>
    </source>
</evidence>
<dbReference type="Proteomes" id="UP001497600">
    <property type="component" value="Chromosome F"/>
</dbReference>
<evidence type="ECO:0000256" key="5">
    <source>
        <dbReference type="ARBA" id="ARBA00022691"/>
    </source>
</evidence>
<accession>A0ABP0EGL4</accession>
<feature type="domain" description="Ribosomal RNA methyltransferase FtsJ" evidence="7">
    <location>
        <begin position="44"/>
        <end position="276"/>
    </location>
</feature>
<dbReference type="InterPro" id="IPR050082">
    <property type="entry name" value="RNA_methyltr_RlmE"/>
</dbReference>
<sequence length="302" mass="34551">MISIRIGITLSTRSIGLRCLPTHKIARRLLSVDHYLSPTESISHIQDKFEIFTNVRRVLDLGTAPGYWAEYARDQIIEEQGIKEEDFVKNCHVVGVDLLFSTPPNGTSKLQGNIFSEDLRKRVESHCKEIAFRQHQDKIPIIPNDEDEIVSKDIENSYFFKEMKEVNAQTESGKLEEDYKVDLILSDLGPPLKQKSGFWVSTATNPYKRLGSYDSLRKPLFDKGIFDLADAALVYACDLLKHNGKFVLRLSQVDTNDAELKLLHTRLLKVFNEVNRWGGDQDIYFICKGKDDAIDKVRAFKL</sequence>
<dbReference type="Pfam" id="PF01728">
    <property type="entry name" value="FtsJ"/>
    <property type="match status" value="1"/>
</dbReference>
<evidence type="ECO:0000256" key="1">
    <source>
        <dbReference type="ARBA" id="ARBA00009258"/>
    </source>
</evidence>
<keyword evidence="9" id="KW-1185">Reference proteome</keyword>
<evidence type="ECO:0000256" key="6">
    <source>
        <dbReference type="ARBA" id="ARBA00041184"/>
    </source>
</evidence>
<keyword evidence="4" id="KW-0808">Transferase</keyword>
<comment type="similarity">
    <text evidence="1">Belongs to the class I-like SAM-binding methyltransferase superfamily. RNA methyltransferase RlmE family.</text>
</comment>
<dbReference type="EMBL" id="OZ004258">
    <property type="protein sequence ID" value="CAK7914394.1"/>
    <property type="molecule type" value="Genomic_DNA"/>
</dbReference>
<keyword evidence="2" id="KW-0698">rRNA processing</keyword>
<proteinExistence type="inferred from homology"/>
<dbReference type="PANTHER" id="PTHR10920">
    <property type="entry name" value="RIBOSOMAL RNA METHYLTRANSFERASE"/>
    <property type="match status" value="1"/>
</dbReference>
<evidence type="ECO:0000313" key="9">
    <source>
        <dbReference type="Proteomes" id="UP001497600"/>
    </source>
</evidence>
<name>A0ABP0EGL4_9ASCO</name>
<dbReference type="Gene3D" id="3.40.50.150">
    <property type="entry name" value="Vaccinia Virus protein VP39"/>
    <property type="match status" value="1"/>
</dbReference>
<dbReference type="PANTHER" id="PTHR10920:SF18">
    <property type="entry name" value="RRNA METHYLTRANSFERASE 2, MITOCHONDRIAL"/>
    <property type="match status" value="1"/>
</dbReference>
<keyword evidence="5" id="KW-0949">S-adenosyl-L-methionine</keyword>